<proteinExistence type="predicted"/>
<geneLocation type="mitochondrion" evidence="1"/>
<dbReference type="AlphaFoldDB" id="A0A117NG77"/>
<name>A0A117NG77_PICGL</name>
<protein>
    <submittedName>
        <fullName evidence="1">Uncharacterized protein</fullName>
    </submittedName>
</protein>
<reference evidence="1" key="1">
    <citation type="journal article" date="2015" name="Genome Biol. Evol.">
        <title>Organellar Genomes of White Spruce (Picea glauca): Assembly and Annotation.</title>
        <authorList>
            <person name="Jackman S.D."/>
            <person name="Warren R.L."/>
            <person name="Gibb E.A."/>
            <person name="Vandervalk B.P."/>
            <person name="Mohamadi H."/>
            <person name="Chu J."/>
            <person name="Raymond A."/>
            <person name="Pleasance S."/>
            <person name="Coope R."/>
            <person name="Wildung M.R."/>
            <person name="Ritland C.E."/>
            <person name="Bousquet J."/>
            <person name="Jones S.J."/>
            <person name="Bohlmann J."/>
            <person name="Birol I."/>
        </authorList>
    </citation>
    <scope>NUCLEOTIDE SEQUENCE [LARGE SCALE GENOMIC DNA]</scope>
    <source>
        <tissue evidence="1">Flushing bud</tissue>
    </source>
</reference>
<comment type="caution">
    <text evidence="1">The sequence shown here is derived from an EMBL/GenBank/DDBJ whole genome shotgun (WGS) entry which is preliminary data.</text>
</comment>
<sequence>MQHLVVGEIKSKCSVRNGRLFSLIDLMRELGGIGRFFEEDRRFSSGLCLWGCPGHSRTAPDPCQLLFTRLSPLSIQVRTDRSGRESKSTIDIASFDENMLCHLKPMAFIHPCRNQ</sequence>
<gene>
    <name evidence="1" type="ORF">ABT39_MTgene1471</name>
</gene>
<organism evidence="1">
    <name type="scientific">Picea glauca</name>
    <name type="common">White spruce</name>
    <name type="synonym">Pinus glauca</name>
    <dbReference type="NCBI Taxonomy" id="3330"/>
    <lineage>
        <taxon>Eukaryota</taxon>
        <taxon>Viridiplantae</taxon>
        <taxon>Streptophyta</taxon>
        <taxon>Embryophyta</taxon>
        <taxon>Tracheophyta</taxon>
        <taxon>Spermatophyta</taxon>
        <taxon>Pinopsida</taxon>
        <taxon>Pinidae</taxon>
        <taxon>Conifers I</taxon>
        <taxon>Pinales</taxon>
        <taxon>Pinaceae</taxon>
        <taxon>Picea</taxon>
    </lineage>
</organism>
<dbReference type="EMBL" id="LKAM01000011">
    <property type="protein sequence ID" value="KUM46372.1"/>
    <property type="molecule type" value="Genomic_DNA"/>
</dbReference>
<accession>A0A117NG77</accession>
<evidence type="ECO:0000313" key="1">
    <source>
        <dbReference type="EMBL" id="KUM46372.1"/>
    </source>
</evidence>
<keyword evidence="1" id="KW-0496">Mitochondrion</keyword>